<comment type="caution">
    <text evidence="8">The sequence shown here is derived from an EMBL/GenBank/DDBJ whole genome shotgun (WGS) entry which is preliminary data.</text>
</comment>
<keyword evidence="5" id="KW-0862">Zinc</keyword>
<protein>
    <recommendedName>
        <fullName evidence="7">Peptidase M48 domain-containing protein</fullName>
    </recommendedName>
</protein>
<dbReference type="Gene3D" id="3.30.2010.10">
    <property type="entry name" value="Metalloproteases ('zincins'), catalytic domain"/>
    <property type="match status" value="1"/>
</dbReference>
<gene>
    <name evidence="8" type="ORF">JCM17844_25750</name>
</gene>
<dbReference type="EMBL" id="BKCL01000011">
    <property type="protein sequence ID" value="GEQ98938.1"/>
    <property type="molecule type" value="Genomic_DNA"/>
</dbReference>
<dbReference type="GO" id="GO:0004222">
    <property type="term" value="F:metalloendopeptidase activity"/>
    <property type="evidence" value="ECO:0007669"/>
    <property type="project" value="InterPro"/>
</dbReference>
<feature type="domain" description="Peptidase M48" evidence="7">
    <location>
        <begin position="51"/>
        <end position="260"/>
    </location>
</feature>
<keyword evidence="2" id="KW-0645">Protease</keyword>
<evidence type="ECO:0000313" key="8">
    <source>
        <dbReference type="EMBL" id="GEQ98938.1"/>
    </source>
</evidence>
<dbReference type="GO" id="GO:0051603">
    <property type="term" value="P:proteolysis involved in protein catabolic process"/>
    <property type="evidence" value="ECO:0007669"/>
    <property type="project" value="TreeGrafter"/>
</dbReference>
<comment type="cofactor">
    <cofactor evidence="1">
        <name>Zn(2+)</name>
        <dbReference type="ChEBI" id="CHEBI:29105"/>
    </cofactor>
</comment>
<accession>A0A5A7MV73</accession>
<evidence type="ECO:0000256" key="4">
    <source>
        <dbReference type="ARBA" id="ARBA00022801"/>
    </source>
</evidence>
<keyword evidence="6" id="KW-0482">Metalloprotease</keyword>
<keyword evidence="3" id="KW-0479">Metal-binding</keyword>
<dbReference type="InterPro" id="IPR001915">
    <property type="entry name" value="Peptidase_M48"/>
</dbReference>
<dbReference type="InterPro" id="IPR051156">
    <property type="entry name" value="Mito/Outer_Membr_Metalloprot"/>
</dbReference>
<dbReference type="AlphaFoldDB" id="A0A5A7MV73"/>
<organism evidence="8 9">
    <name type="scientific">Iodidimonas gelatinilytica</name>
    <dbReference type="NCBI Taxonomy" id="1236966"/>
    <lineage>
        <taxon>Bacteria</taxon>
        <taxon>Pseudomonadati</taxon>
        <taxon>Pseudomonadota</taxon>
        <taxon>Alphaproteobacteria</taxon>
        <taxon>Iodidimonadales</taxon>
        <taxon>Iodidimonadaceae</taxon>
        <taxon>Iodidimonas</taxon>
    </lineage>
</organism>
<proteinExistence type="predicted"/>
<dbReference type="RefSeq" id="WP_210431894.1">
    <property type="nucleotide sequence ID" value="NZ_BKCL01000011.1"/>
</dbReference>
<keyword evidence="4" id="KW-0378">Hydrolase</keyword>
<dbReference type="PANTHER" id="PTHR22726">
    <property type="entry name" value="METALLOENDOPEPTIDASE OMA1"/>
    <property type="match status" value="1"/>
</dbReference>
<evidence type="ECO:0000256" key="2">
    <source>
        <dbReference type="ARBA" id="ARBA00022670"/>
    </source>
</evidence>
<dbReference type="Pfam" id="PF01435">
    <property type="entry name" value="Peptidase_M48"/>
    <property type="match status" value="1"/>
</dbReference>
<name>A0A5A7MV73_9PROT</name>
<evidence type="ECO:0000256" key="3">
    <source>
        <dbReference type="ARBA" id="ARBA00022723"/>
    </source>
</evidence>
<dbReference type="Proteomes" id="UP000322084">
    <property type="component" value="Unassembled WGS sequence"/>
</dbReference>
<dbReference type="GO" id="GO:0046872">
    <property type="term" value="F:metal ion binding"/>
    <property type="evidence" value="ECO:0007669"/>
    <property type="project" value="UniProtKB-KW"/>
</dbReference>
<evidence type="ECO:0000256" key="6">
    <source>
        <dbReference type="ARBA" id="ARBA00023049"/>
    </source>
</evidence>
<evidence type="ECO:0000256" key="5">
    <source>
        <dbReference type="ARBA" id="ARBA00022833"/>
    </source>
</evidence>
<evidence type="ECO:0000256" key="1">
    <source>
        <dbReference type="ARBA" id="ARBA00001947"/>
    </source>
</evidence>
<dbReference type="PANTHER" id="PTHR22726:SF1">
    <property type="entry name" value="METALLOENDOPEPTIDASE OMA1, MITOCHONDRIAL"/>
    <property type="match status" value="1"/>
</dbReference>
<reference evidence="8 9" key="1">
    <citation type="submission" date="2019-09" db="EMBL/GenBank/DDBJ databases">
        <title>NBRP : Genome information of microbial organism related human and environment.</title>
        <authorList>
            <person name="Hattori M."/>
            <person name="Oshima K."/>
            <person name="Inaba H."/>
            <person name="Suda W."/>
            <person name="Sakamoto M."/>
            <person name="Iino T."/>
            <person name="Kitahara M."/>
            <person name="Oshida Y."/>
            <person name="Iida T."/>
            <person name="Kudo T."/>
            <person name="Itoh T."/>
            <person name="Ohkuma M."/>
        </authorList>
    </citation>
    <scope>NUCLEOTIDE SEQUENCE [LARGE SCALE GENOMIC DNA]</scope>
    <source>
        <strain evidence="8 9">Hi-2</strain>
    </source>
</reference>
<evidence type="ECO:0000259" key="7">
    <source>
        <dbReference type="Pfam" id="PF01435"/>
    </source>
</evidence>
<dbReference type="GO" id="GO:0016020">
    <property type="term" value="C:membrane"/>
    <property type="evidence" value="ECO:0007669"/>
    <property type="project" value="TreeGrafter"/>
</dbReference>
<sequence length="471" mass="51538">MRADPTIELPPGVNILVDEKVEEHLAKNLQQLLAHWPGDVPDITLVLNDGSAYHASAVPTGQIVLQLGVLKNVESFDELSFVLAHEAAHILKDHFRSVEKREELDSAMVLGLQLVATGDSLAHDGSASEVTQKAALATQLGAVANDLMGFGWDRGQEIEADGIAYELLLDAGLSGDGAMDSIDRLISEEDKVEKALEERCGGKPSIARDFLGGLTKSFSDAIAKKEAVPADPLCSGVKRTLASFTKSHPKASDRRKALEAHNDLHFSDRAVVLQQVFEEGGYLAQISPNGSISRTERARLVLAALERDDVSQAKSLVSGVLLDENDPLPWGRYARYHYRMRTGDRAGAIRDLEFSVADGGAFREIYKELAERYAQDGRFHDAIAHVDMAASRFGYPELHYVAKLRYLILAEDIPGAWTIYGQCTRQRALAEQCGQVADIHDLDTRYKAYKAEKEETELLKGEGGEVVSGSF</sequence>
<evidence type="ECO:0000313" key="9">
    <source>
        <dbReference type="Proteomes" id="UP000322084"/>
    </source>
</evidence>